<feature type="compositionally biased region" description="Polar residues" evidence="1">
    <location>
        <begin position="26"/>
        <end position="40"/>
    </location>
</feature>
<organism evidence="2 3">
    <name type="scientific">Ilex paraguariensis</name>
    <name type="common">yerba mate</name>
    <dbReference type="NCBI Taxonomy" id="185542"/>
    <lineage>
        <taxon>Eukaryota</taxon>
        <taxon>Viridiplantae</taxon>
        <taxon>Streptophyta</taxon>
        <taxon>Embryophyta</taxon>
        <taxon>Tracheophyta</taxon>
        <taxon>Spermatophyta</taxon>
        <taxon>Magnoliopsida</taxon>
        <taxon>eudicotyledons</taxon>
        <taxon>Gunneridae</taxon>
        <taxon>Pentapetalae</taxon>
        <taxon>asterids</taxon>
        <taxon>campanulids</taxon>
        <taxon>Aquifoliales</taxon>
        <taxon>Aquifoliaceae</taxon>
        <taxon>Ilex</taxon>
    </lineage>
</organism>
<evidence type="ECO:0000313" key="2">
    <source>
        <dbReference type="EMBL" id="CAK9169745.1"/>
    </source>
</evidence>
<evidence type="ECO:0000256" key="1">
    <source>
        <dbReference type="SAM" id="MobiDB-lite"/>
    </source>
</evidence>
<name>A0ABC8TJW5_9AQUA</name>
<dbReference type="EMBL" id="CAUOFW020005358">
    <property type="protein sequence ID" value="CAK9169745.1"/>
    <property type="molecule type" value="Genomic_DNA"/>
</dbReference>
<protein>
    <submittedName>
        <fullName evidence="2">Uncharacterized protein</fullName>
    </submittedName>
</protein>
<evidence type="ECO:0000313" key="3">
    <source>
        <dbReference type="Proteomes" id="UP001642360"/>
    </source>
</evidence>
<sequence length="396" mass="44362">MASTAISLQLRPKHRPFRNPNFLHYFSSSTPDPNAEPQNPTTSTSSSSSSSSQSQSQASFSSYFSDVKASLKHQSPPQPPRKPFSLSSPSNPPQAPPSKVAASLEEIRKNLSEFRRRSAAPLPDDKSQSSSQSSRHISFQELYKRNVISKGEDSNTNEASKGGGKLSFDAIRESLRHLRSQKNQGSGGNTTNDPMSLSRFKESFKLRPVDPSVKESPVVIGGSDRLPSSVFGKEMREKKETEVTAMTTEFLRMYSYGDLGQKLRMLRPEVAKKETQKNWFSLAELNERLMKLREIEEKESESRIGGISFKELRESLAKLQISDAEKARKTSMERLNVLGTASFMLAPPKEHLVEKYFHPDNMSSSEKMKLELKKVRDELKMSESDCGSFRVQGKAI</sequence>
<dbReference type="AlphaFoldDB" id="A0ABC8TJW5"/>
<feature type="compositionally biased region" description="Low complexity" evidence="1">
    <location>
        <begin position="41"/>
        <end position="65"/>
    </location>
</feature>
<dbReference type="PANTHER" id="PTHR47546">
    <property type="entry name" value="S15/NS1, RNA-BINDING PROTEIN"/>
    <property type="match status" value="1"/>
</dbReference>
<reference evidence="2 3" key="1">
    <citation type="submission" date="2024-02" db="EMBL/GenBank/DDBJ databases">
        <authorList>
            <person name="Vignale AGUSTIN F."/>
            <person name="Sosa J E."/>
            <person name="Modenutti C."/>
        </authorList>
    </citation>
    <scope>NUCLEOTIDE SEQUENCE [LARGE SCALE GENOMIC DNA]</scope>
</reference>
<dbReference type="PANTHER" id="PTHR47546:SF3">
    <property type="entry name" value="30S RIBOSOMAL PROTEIN S15, CHLOROPLASTIC"/>
    <property type="match status" value="1"/>
</dbReference>
<dbReference type="Proteomes" id="UP001642360">
    <property type="component" value="Unassembled WGS sequence"/>
</dbReference>
<comment type="caution">
    <text evidence="2">The sequence shown here is derived from an EMBL/GenBank/DDBJ whole genome shotgun (WGS) entry which is preliminary data.</text>
</comment>
<feature type="region of interest" description="Disordered" evidence="1">
    <location>
        <begin position="114"/>
        <end position="138"/>
    </location>
</feature>
<keyword evidence="3" id="KW-1185">Reference proteome</keyword>
<accession>A0ABC8TJW5</accession>
<gene>
    <name evidence="2" type="ORF">ILEXP_LOCUS39218</name>
</gene>
<feature type="region of interest" description="Disordered" evidence="1">
    <location>
        <begin position="1"/>
        <end position="102"/>
    </location>
</feature>
<proteinExistence type="predicted"/>